<dbReference type="EMBL" id="JAANER010000008">
    <property type="protein sequence ID" value="KAG9186803.1"/>
    <property type="molecule type" value="Genomic_DNA"/>
</dbReference>
<dbReference type="GO" id="GO:0005506">
    <property type="term" value="F:iron ion binding"/>
    <property type="evidence" value="ECO:0007669"/>
    <property type="project" value="InterPro"/>
</dbReference>
<gene>
    <name evidence="5" type="ORF">G6011_09911</name>
</gene>
<dbReference type="Pfam" id="PF00067">
    <property type="entry name" value="p450"/>
    <property type="match status" value="1"/>
</dbReference>
<evidence type="ECO:0000313" key="6">
    <source>
        <dbReference type="Proteomes" id="UP001199106"/>
    </source>
</evidence>
<evidence type="ECO:0000313" key="5">
    <source>
        <dbReference type="EMBL" id="KAG9186803.1"/>
    </source>
</evidence>
<dbReference type="InterPro" id="IPR050121">
    <property type="entry name" value="Cytochrome_P450_monoxygenase"/>
</dbReference>
<dbReference type="GO" id="GO:0004497">
    <property type="term" value="F:monooxygenase activity"/>
    <property type="evidence" value="ECO:0007669"/>
    <property type="project" value="InterPro"/>
</dbReference>
<dbReference type="GO" id="GO:0020037">
    <property type="term" value="F:heme binding"/>
    <property type="evidence" value="ECO:0007669"/>
    <property type="project" value="InterPro"/>
</dbReference>
<proteinExistence type="inferred from homology"/>
<keyword evidence="3" id="KW-0479">Metal-binding</keyword>
<dbReference type="SUPFAM" id="SSF48264">
    <property type="entry name" value="Cytochrome P450"/>
    <property type="match status" value="1"/>
</dbReference>
<reference evidence="5" key="1">
    <citation type="submission" date="2021-07" db="EMBL/GenBank/DDBJ databases">
        <title>Genome Resource of American Ginseng Black Spot Pathogen Alternaria panax.</title>
        <authorList>
            <person name="Qiu C."/>
            <person name="Wang W."/>
            <person name="Liu Z."/>
        </authorList>
    </citation>
    <scope>NUCLEOTIDE SEQUENCE</scope>
    <source>
        <strain evidence="5">BNCC115425</strain>
    </source>
</reference>
<sequence length="194" mass="22544">MGHEWKIDWLKEMTTAICELVDERAADQGTEDNQERIDFLQHMLDKSARSDTRERLSNQDGIDQMSEFLLAAFETTSEHARTPAALHKLLASLSPISPSSSTLDSKIVRTNPKYRYLEAWLIENLRMNSVVSELGRRTLDQGQIENGLQTPPYTILSASYRALHRDERYWLESERLWPERWLEGEERELAPEPE</sequence>
<dbReference type="GO" id="GO:0016705">
    <property type="term" value="F:oxidoreductase activity, acting on paired donors, with incorporation or reduction of molecular oxygen"/>
    <property type="evidence" value="ECO:0007669"/>
    <property type="project" value="InterPro"/>
</dbReference>
<evidence type="ECO:0000256" key="2">
    <source>
        <dbReference type="ARBA" id="ARBA00010617"/>
    </source>
</evidence>
<comment type="similarity">
    <text evidence="2">Belongs to the cytochrome P450 family.</text>
</comment>
<organism evidence="5 6">
    <name type="scientific">Alternaria panax</name>
    <dbReference type="NCBI Taxonomy" id="48097"/>
    <lineage>
        <taxon>Eukaryota</taxon>
        <taxon>Fungi</taxon>
        <taxon>Dikarya</taxon>
        <taxon>Ascomycota</taxon>
        <taxon>Pezizomycotina</taxon>
        <taxon>Dothideomycetes</taxon>
        <taxon>Pleosporomycetidae</taxon>
        <taxon>Pleosporales</taxon>
        <taxon>Pleosporineae</taxon>
        <taxon>Pleosporaceae</taxon>
        <taxon>Alternaria</taxon>
        <taxon>Alternaria sect. Panax</taxon>
    </lineage>
</organism>
<evidence type="ECO:0000256" key="3">
    <source>
        <dbReference type="ARBA" id="ARBA00022723"/>
    </source>
</evidence>
<comment type="cofactor">
    <cofactor evidence="1">
        <name>heme</name>
        <dbReference type="ChEBI" id="CHEBI:30413"/>
    </cofactor>
</comment>
<keyword evidence="6" id="KW-1185">Reference proteome</keyword>
<evidence type="ECO:0000256" key="4">
    <source>
        <dbReference type="ARBA" id="ARBA00023004"/>
    </source>
</evidence>
<dbReference type="Proteomes" id="UP001199106">
    <property type="component" value="Unassembled WGS sequence"/>
</dbReference>
<protein>
    <submittedName>
        <fullName evidence="5">Uncharacterized protein</fullName>
    </submittedName>
</protein>
<evidence type="ECO:0000256" key="1">
    <source>
        <dbReference type="ARBA" id="ARBA00001971"/>
    </source>
</evidence>
<comment type="caution">
    <text evidence="5">The sequence shown here is derived from an EMBL/GenBank/DDBJ whole genome shotgun (WGS) entry which is preliminary data.</text>
</comment>
<accession>A0AAD4FBD3</accession>
<keyword evidence="4" id="KW-0408">Iron</keyword>
<dbReference type="Gene3D" id="1.10.630.10">
    <property type="entry name" value="Cytochrome P450"/>
    <property type="match status" value="1"/>
</dbReference>
<name>A0AAD4FBD3_9PLEO</name>
<dbReference type="AlphaFoldDB" id="A0AAD4FBD3"/>
<dbReference type="PANTHER" id="PTHR24305">
    <property type="entry name" value="CYTOCHROME P450"/>
    <property type="match status" value="1"/>
</dbReference>
<dbReference type="PANTHER" id="PTHR24305:SF232">
    <property type="entry name" value="P450, PUTATIVE (EUROFUNG)-RELATED"/>
    <property type="match status" value="1"/>
</dbReference>
<dbReference type="InterPro" id="IPR001128">
    <property type="entry name" value="Cyt_P450"/>
</dbReference>
<dbReference type="InterPro" id="IPR036396">
    <property type="entry name" value="Cyt_P450_sf"/>
</dbReference>